<organism evidence="1 2">
    <name type="scientific">Putridiphycobacter roseus</name>
    <dbReference type="NCBI Taxonomy" id="2219161"/>
    <lineage>
        <taxon>Bacteria</taxon>
        <taxon>Pseudomonadati</taxon>
        <taxon>Bacteroidota</taxon>
        <taxon>Flavobacteriia</taxon>
        <taxon>Flavobacteriales</taxon>
        <taxon>Crocinitomicaceae</taxon>
        <taxon>Putridiphycobacter</taxon>
    </lineage>
</organism>
<evidence type="ECO:0000313" key="1">
    <source>
        <dbReference type="EMBL" id="PZE17329.1"/>
    </source>
</evidence>
<accession>A0A2W1MYQ9</accession>
<comment type="caution">
    <text evidence="1">The sequence shown here is derived from an EMBL/GenBank/DDBJ whole genome shotgun (WGS) entry which is preliminary data.</text>
</comment>
<dbReference type="AlphaFoldDB" id="A0A2W1MYQ9"/>
<dbReference type="RefSeq" id="WP_111062854.1">
    <property type="nucleotide sequence ID" value="NZ_JBHUCU010000016.1"/>
</dbReference>
<dbReference type="Proteomes" id="UP000249248">
    <property type="component" value="Unassembled WGS sequence"/>
</dbReference>
<evidence type="ECO:0000313" key="2">
    <source>
        <dbReference type="Proteomes" id="UP000249248"/>
    </source>
</evidence>
<dbReference type="EMBL" id="QKSB01000004">
    <property type="protein sequence ID" value="PZE17329.1"/>
    <property type="molecule type" value="Genomic_DNA"/>
</dbReference>
<sequence>MKNKVEINEGEILIHLNEAKPGKLSFTSLGLKKEDLVESDGFVRFVFDMKNISDPSFFQVPTIELTYNKNVAETHWQCDFNGTTIIDKHDNHGNSTIILLDRKVIEANWQHHENKLIMHAEFPEPISFEGDACFINLFK</sequence>
<protein>
    <submittedName>
        <fullName evidence="1">Uncharacterized protein</fullName>
    </submittedName>
</protein>
<proteinExistence type="predicted"/>
<dbReference type="OrthoDB" id="1144653at2"/>
<keyword evidence="2" id="KW-1185">Reference proteome</keyword>
<gene>
    <name evidence="1" type="ORF">DNU06_08650</name>
</gene>
<reference evidence="1 2" key="1">
    <citation type="submission" date="2018-06" db="EMBL/GenBank/DDBJ databases">
        <title>The draft genome sequence of Crocinitomix sp. SM1701.</title>
        <authorList>
            <person name="Zhang X."/>
        </authorList>
    </citation>
    <scope>NUCLEOTIDE SEQUENCE [LARGE SCALE GENOMIC DNA]</scope>
    <source>
        <strain evidence="1 2">SM1701</strain>
    </source>
</reference>
<name>A0A2W1MYQ9_9FLAO</name>